<protein>
    <recommendedName>
        <fullName evidence="4">CBM-cenC domain-containing protein</fullName>
    </recommendedName>
</protein>
<accession>A0A0G0K4D7</accession>
<comment type="caution">
    <text evidence="2">The sequence shown here is derived from an EMBL/GenBank/DDBJ whole genome shotgun (WGS) entry which is preliminary data.</text>
</comment>
<keyword evidence="1" id="KW-0812">Transmembrane</keyword>
<dbReference type="EMBL" id="LBUU01000005">
    <property type="protein sequence ID" value="KKQ70310.1"/>
    <property type="molecule type" value="Genomic_DNA"/>
</dbReference>
<evidence type="ECO:0000313" key="2">
    <source>
        <dbReference type="EMBL" id="KKQ70310.1"/>
    </source>
</evidence>
<dbReference type="Proteomes" id="UP000034022">
    <property type="component" value="Unassembled WGS sequence"/>
</dbReference>
<sequence>MIFNFKYMKNGNLIKILSTIFVVLSIFSYVFFVLEKNVFAQSVEDFNAYNSLGGGSVVGNYIKVGDQWVLKSSMSGRIESIKNSVKEIFTWTDKWGKDTAAALAFKSGIKMFFNQLAYDTATYLATGDKGQAPMFQTDSFGGFLKNAADYAAGDFLEAFGQSGALGIKFNVCDPDPEIKLMIGLGLYQQRRPSKPDCTFSEMKNNWEETLQDPNFLNRFQAVFDPRQNDLGIALTMQTGMEDYIAKKTNEAEKEYLSSDGWKAVKDKISGAIKTPSRLVGLRAEEAFKGATVPESTFTGNLIADTFDTFVNTLMGKLIEKWFKNGLVLKFPNNSYDWSGVANYFSGSYKEGLSGAKDRFLNISETSFNIRGDYEVLGELTACPDPQKAGPTNCVITEKFRQAVAEKFTVGDAVSKGYLNSAGIFGFNADGLEPNFNEGYPYRSMLILRKFRIIPVGWELAAEYINNNQKTVGAKNLGDLLACFSNDPNDGFVGYYENWCEGLVDPNWVLKAPLNFCKKEGYGPEITTSRVMGTGKDSELIIGRNDNYCADEQACIKENDDGSCELYGYCTEEKRKWDFNADSCDPVYNTCQTFKNKNGQNYSYLENTLDYSGCDADNVGCTEYCRDYDINIEKYTCDANSGSKTYFDASAGTCNESAEGCHEFIRTKSGSGANLFPNSSFEEATTWPQSNEESFSGQYSVKLGAYIPGNDTLLEISDSNADLASLPITFSLYMKGCGAGVTIAVGTGQNGLVLSRDEKLIDTTDSEWRRYEVTHFTPYEATRRQIFFDIEDYQPNCFFDAVKVEFGEKATAYSDYRTNGLVYEKIIPDYLKDECYTNPSAGNYSLKSGYPSVCDNYSRLCDSGEVGCTMYKAEKDGMSIPARVTQADYCPSECVGYDEYHQMSSTFDSQRPFYFVPSSATKCSNAAVGCDEFTNLDKLGQGAEAREYYSELKQCRKPDSECREFYVWEGSGDTGFQLRVYQMETDNLAPYGPKQTRNIVGECDATIYALPATDPAYNPDCREFYNKDGETTYRLYSRTISCSDNCHPYRRSENNILENTAEARILCEDECGVDAACIALCAPIDCESASNGKVCEFDNGTSAFCKNGGLWNSQHGRCLYNAIPGDGQKCADSQAGCREYSGASGNNISFVMNTDIESGTTENWEGDLLSADNPSSESLIAGGHSLSVSGPDYQIAKELGNVLEKGKSYSISFIAKKNSAGTASRFTEIGFGLNSVSVGFEMGGAENYELGNEWRLYRFNLTELNNTAGNYAIDNEEKIFIKADGAFYIDNIRLSEITDRYFLIKNSWEIDACLYDVSGQPQGSLYNLGCAAYRDDENIQHNLRKFTMLCQDSAVGCELMIDTHNSSAFASSTSLTGIMPVVDTSQDSFVYVVYNKKMLCNKSDKGCERLGKPYQYGSVTLYSHAYLKNDPDNYGTILCDQGAAKCESWTANSGISYFKDPGDQICDYRTKTGDNSPAWYKKHVKRCDLDGNGTISGVGEIGDANVCRDENDCSSDIACLDDDAEYECDITTEKTIGFGGSGGRIEQPTNGWVGLCPAGEAGCSEYVDPLSRFSGNIIFNPKYENLGGGDGSGWTAGTQALVLKPYTLYVLRSSDLTGSVSITDCNDVKILNNYNILINSTPITDESNVLFLTGSSVDCKVNGGQKGKTIELKEAIVDYQIKQKIDKTTCNGLVDFEKGCVLLNERSVSGGDGISVHYSGLTWDANATFKDDNGIAPLAGTSDDQNDSLALVKASPDRTCKTWLSCQSFIKDENNNNVCFDVGLCDKFDSNGNCANAVEDASGNQMYTAGVGSYYGDFTGYVKVGYGNDDKVKRNDYFSLGNMKQDGQIAKVPNGDFEIYGSNAYPLGWSPKSDSWTEDKFKAINNPWEAEKEGVKYPISGKSFLKYSPQLSVVESEFIDILPGEEYVFSVMMNTMNFAGDKTAGDNDLTSATLGIETYSANGELTDSYNYNGVDLPVGMDITYCTHQPLGEGCGIYLSERSNWTNIKGKFTVSGRTAKIKLKFSAQWHLDFDKDKGVFDSFGYCTGDKQCIGSVYADDIKIYPALNAYQSVYESPVAIGLMDMEWLTNRWKIDWLKEKSCRLYPEDESLSCEYLNDSGVKKKGLYGYCLEYDRYPGNKDACLLWYPIDKVKGDGIEEGAGYLGKYPVYYCVEKQDLIKLEKRKYITNGVTTGCDWDSPPSPSGNYGIVPGSGRAVGQCSGNCDDGDSNYTSAYAPNKAACIYECQDNGTGWYIHDGFENFNSGHCCPTACDTIDEAKDGLKYYDTETKMVFDDFSMKCTKVLQTVTPIGQNKYWSGRVYKGSNYQSPCNIGISELDGTCVYTSDAEPFGSVVPPGNTWSEATNPYEWTVPLYFRLPASEKARMGQLQSIPNVQQLFAKSYGEWQWNPVSSRYEKTNGGDWGPPNAICLTEPRNEGEYCYISPKVSNLKSDKGAINNIGYINLTFNSKADSQQLPLVMYSVNWGDGENTTVTGVEMRDRPNEANPHSLYHLYNYWDLRKKFAMANKPAGLDCLTDSDGTYCKVKITAKVKDNWDKVSAEQTISIRAYLNGNLVEEAACVPKTCADLGKQCGSWPDNCGGTVKCPDCGVGETCSNGQCGSSCVFNCSSSIGCSNSVPGNSYNNGANCCGTGLCYECNAGYAWDGSACQVIGSGCSDECANGAKQCSGANAQTCGNYDGDSCLEWGNNIVCADSCSNGVCVGNNPCDACDPTWQTCVSGSCIAQTCNMNLTAESPLVGISPCEWIPPFNPGVNCVQRGGECCEPGQSYVSVQQVGTNCRVTCANQGVKMKQTDGQIKCCTENAVDFNGVIKRACDGDIWPNPARKAYLARITGTGELLDCLDTSPASTWYKAKGRCGEPSGIAFWNARTQADLNIAWDNYLNSSCAGNTLAECLNFLLCSKGGVYSPNTNFCYFP</sequence>
<name>A0A0G0K4D7_9BACT</name>
<proteinExistence type="predicted"/>
<evidence type="ECO:0000313" key="3">
    <source>
        <dbReference type="Proteomes" id="UP000034022"/>
    </source>
</evidence>
<evidence type="ECO:0008006" key="4">
    <source>
        <dbReference type="Google" id="ProtNLM"/>
    </source>
</evidence>
<evidence type="ECO:0000256" key="1">
    <source>
        <dbReference type="SAM" id="Phobius"/>
    </source>
</evidence>
<keyword evidence="1" id="KW-1133">Transmembrane helix</keyword>
<feature type="transmembrane region" description="Helical" evidence="1">
    <location>
        <begin position="12"/>
        <end position="34"/>
    </location>
</feature>
<gene>
    <name evidence="2" type="ORF">US91_C0005G0015</name>
</gene>
<reference evidence="2 3" key="1">
    <citation type="journal article" date="2015" name="Nature">
        <title>rRNA introns, odd ribosomes, and small enigmatic genomes across a large radiation of phyla.</title>
        <authorList>
            <person name="Brown C.T."/>
            <person name="Hug L.A."/>
            <person name="Thomas B.C."/>
            <person name="Sharon I."/>
            <person name="Castelle C.J."/>
            <person name="Singh A."/>
            <person name="Wilkins M.J."/>
            <person name="Williams K.H."/>
            <person name="Banfield J.F."/>
        </authorList>
    </citation>
    <scope>NUCLEOTIDE SEQUENCE [LARGE SCALE GENOMIC DNA]</scope>
</reference>
<dbReference type="Gene3D" id="2.60.120.260">
    <property type="entry name" value="Galactose-binding domain-like"/>
    <property type="match status" value="2"/>
</dbReference>
<keyword evidence="1" id="KW-0472">Membrane</keyword>
<organism evidence="2 3">
    <name type="scientific">Candidatus Falkowbacteria bacterium GW2011_GWE1_38_31</name>
    <dbReference type="NCBI Taxonomy" id="1618638"/>
    <lineage>
        <taxon>Bacteria</taxon>
        <taxon>Candidatus Falkowiibacteriota</taxon>
    </lineage>
</organism>